<evidence type="ECO:0000259" key="4">
    <source>
        <dbReference type="Pfam" id="PF00155"/>
    </source>
</evidence>
<dbReference type="Pfam" id="PF00155">
    <property type="entry name" value="Aminotran_1_2"/>
    <property type="match status" value="1"/>
</dbReference>
<dbReference type="RefSeq" id="WP_076712711.1">
    <property type="nucleotide sequence ID" value="NZ_MOEN01000009.1"/>
</dbReference>
<evidence type="ECO:0000256" key="3">
    <source>
        <dbReference type="ARBA" id="ARBA00022679"/>
    </source>
</evidence>
<dbReference type="OrthoDB" id="9803354at2"/>
<sequence>MNKILKAMKPYPMDELIKAKENLKKQGKKIYDFGTGDPKEPTAPFIREAVKNAIPEVSQYPTVKGRKDLREAVSSWFDKRFGVKLNPETEIIPSAGSKEAIFHFPLVFIEEESYKKRVIYGTPAYPVYERGTLFAGGIPNPVTLKFENNFLLRLDKISPSILEETRIVWINYPHNPTGAVAPKSYLEDIYEICKEYDIILCSDECYTEIYFEEKPLSALQIGRENVVVFHSLSKRSGMTGYRSGFVAGDEKIIKEYLRFRSSFGVGSPEFVQIGAREAWKDEKHVRERRETFRKKKEIFEEFFKNEGFKFLDVKATFYFWVKVPEGISSKDYALHLLKYGIVVSPGEFFGKGGEGFFRIALVPSVEECKEAVKVWKEAHKTLIRSKN</sequence>
<dbReference type="PANTHER" id="PTHR42832:SF3">
    <property type="entry name" value="L-GLUTAMINE--4-(METHYLSULFANYL)-2-OXOBUTANOATE AMINOTRANSFERASE"/>
    <property type="match status" value="1"/>
</dbReference>
<organism evidence="5 6">
    <name type="scientific">Desulfurobacterium indicum</name>
    <dbReference type="NCBI Taxonomy" id="1914305"/>
    <lineage>
        <taxon>Bacteria</taxon>
        <taxon>Pseudomonadati</taxon>
        <taxon>Aquificota</taxon>
        <taxon>Aquificia</taxon>
        <taxon>Desulfurobacteriales</taxon>
        <taxon>Desulfurobacteriaceae</taxon>
        <taxon>Desulfurobacterium</taxon>
    </lineage>
</organism>
<dbReference type="EMBL" id="MOEN01000009">
    <property type="protein sequence ID" value="OMH40733.1"/>
    <property type="molecule type" value="Genomic_DNA"/>
</dbReference>
<dbReference type="Proteomes" id="UP000187408">
    <property type="component" value="Unassembled WGS sequence"/>
</dbReference>
<dbReference type="PANTHER" id="PTHR42832">
    <property type="entry name" value="AMINO ACID AMINOTRANSFERASE"/>
    <property type="match status" value="1"/>
</dbReference>
<evidence type="ECO:0000256" key="1">
    <source>
        <dbReference type="ARBA" id="ARBA00001933"/>
    </source>
</evidence>
<reference evidence="5 6" key="1">
    <citation type="submission" date="2016-10" db="EMBL/GenBank/DDBJ databases">
        <title>Genome sequence of a sulfur-reducing bacterium Desulfurobacterium indicum K6013.</title>
        <authorList>
            <person name="Cao J."/>
            <person name="Shao Z."/>
            <person name="Alain K."/>
            <person name="Jebbar M."/>
        </authorList>
    </citation>
    <scope>NUCLEOTIDE SEQUENCE [LARGE SCALE GENOMIC DNA]</scope>
    <source>
        <strain evidence="5 6">K6013</strain>
    </source>
</reference>
<comment type="cofactor">
    <cofactor evidence="1">
        <name>pyridoxal 5'-phosphate</name>
        <dbReference type="ChEBI" id="CHEBI:597326"/>
    </cofactor>
</comment>
<dbReference type="InterPro" id="IPR015421">
    <property type="entry name" value="PyrdxlP-dep_Trfase_major"/>
</dbReference>
<dbReference type="AlphaFoldDB" id="A0A1R1MLU9"/>
<dbReference type="GO" id="GO:0030170">
    <property type="term" value="F:pyridoxal phosphate binding"/>
    <property type="evidence" value="ECO:0007669"/>
    <property type="project" value="InterPro"/>
</dbReference>
<dbReference type="NCBIfam" id="TIGR03537">
    <property type="entry name" value="DapC"/>
    <property type="match status" value="1"/>
</dbReference>
<keyword evidence="3" id="KW-0808">Transferase</keyword>
<dbReference type="InterPro" id="IPR019877">
    <property type="entry name" value="DapC"/>
</dbReference>
<protein>
    <submittedName>
        <fullName evidence="5">Succinyldiaminopimelate transaminase</fullName>
    </submittedName>
</protein>
<feature type="domain" description="Aminotransferase class I/classII large" evidence="4">
    <location>
        <begin position="29"/>
        <end position="373"/>
    </location>
</feature>
<evidence type="ECO:0000313" key="5">
    <source>
        <dbReference type="EMBL" id="OMH40733.1"/>
    </source>
</evidence>
<dbReference type="InterPro" id="IPR015422">
    <property type="entry name" value="PyrdxlP-dep_Trfase_small"/>
</dbReference>
<gene>
    <name evidence="5" type="ORF">BLW93_03395</name>
</gene>
<proteinExistence type="predicted"/>
<dbReference type="STRING" id="1914305.BLW93_03395"/>
<evidence type="ECO:0000256" key="2">
    <source>
        <dbReference type="ARBA" id="ARBA00022576"/>
    </source>
</evidence>
<dbReference type="GO" id="GO:0008483">
    <property type="term" value="F:transaminase activity"/>
    <property type="evidence" value="ECO:0007669"/>
    <property type="project" value="UniProtKB-KW"/>
</dbReference>
<dbReference type="InterPro" id="IPR015424">
    <property type="entry name" value="PyrdxlP-dep_Trfase"/>
</dbReference>
<dbReference type="InterPro" id="IPR050881">
    <property type="entry name" value="LL-DAP_aminotransferase"/>
</dbReference>
<dbReference type="Gene3D" id="3.40.640.10">
    <property type="entry name" value="Type I PLP-dependent aspartate aminotransferase-like (Major domain)"/>
    <property type="match status" value="1"/>
</dbReference>
<keyword evidence="6" id="KW-1185">Reference proteome</keyword>
<dbReference type="CDD" id="cd00609">
    <property type="entry name" value="AAT_like"/>
    <property type="match status" value="1"/>
</dbReference>
<dbReference type="SUPFAM" id="SSF53383">
    <property type="entry name" value="PLP-dependent transferases"/>
    <property type="match status" value="1"/>
</dbReference>
<evidence type="ECO:0000313" key="6">
    <source>
        <dbReference type="Proteomes" id="UP000187408"/>
    </source>
</evidence>
<name>A0A1R1MLU9_9BACT</name>
<dbReference type="Gene3D" id="3.90.1150.10">
    <property type="entry name" value="Aspartate Aminotransferase, domain 1"/>
    <property type="match status" value="1"/>
</dbReference>
<comment type="caution">
    <text evidence="5">The sequence shown here is derived from an EMBL/GenBank/DDBJ whole genome shotgun (WGS) entry which is preliminary data.</text>
</comment>
<accession>A0A1R1MLU9</accession>
<dbReference type="InterPro" id="IPR004839">
    <property type="entry name" value="Aminotransferase_I/II_large"/>
</dbReference>
<keyword evidence="2" id="KW-0032">Aminotransferase</keyword>